<dbReference type="InterPro" id="IPR011042">
    <property type="entry name" value="6-blade_b-propeller_TolB-like"/>
</dbReference>
<dbReference type="Pfam" id="PF06283">
    <property type="entry name" value="ThuA"/>
    <property type="match status" value="1"/>
</dbReference>
<evidence type="ECO:0000313" key="10">
    <source>
        <dbReference type="EMBL" id="MBD0776678.1"/>
    </source>
</evidence>
<dbReference type="Pfam" id="PF00801">
    <property type="entry name" value="PKD"/>
    <property type="match status" value="1"/>
</dbReference>
<accession>A0ABR7UWF6</accession>
<evidence type="ECO:0000256" key="6">
    <source>
        <dbReference type="PROSITE-ProRule" id="PRU00433"/>
    </source>
</evidence>
<keyword evidence="5 6" id="KW-0408">Iron</keyword>
<dbReference type="Gene3D" id="3.40.50.880">
    <property type="match status" value="1"/>
</dbReference>
<dbReference type="SUPFAM" id="SSF46626">
    <property type="entry name" value="Cytochrome c"/>
    <property type="match status" value="1"/>
</dbReference>
<dbReference type="InterPro" id="IPR013783">
    <property type="entry name" value="Ig-like_fold"/>
</dbReference>
<dbReference type="Gene3D" id="2.120.10.30">
    <property type="entry name" value="TolB, C-terminal domain"/>
    <property type="match status" value="1"/>
</dbReference>
<evidence type="ECO:0000259" key="9">
    <source>
        <dbReference type="PROSITE" id="PS51007"/>
    </source>
</evidence>
<dbReference type="RefSeq" id="WP_188242204.1">
    <property type="nucleotide sequence ID" value="NZ_JABTCF010000001.1"/>
</dbReference>
<keyword evidence="7" id="KW-0732">Signal</keyword>
<evidence type="ECO:0000256" key="4">
    <source>
        <dbReference type="ARBA" id="ARBA00022982"/>
    </source>
</evidence>
<dbReference type="InterPro" id="IPR009056">
    <property type="entry name" value="Cyt_c-like_dom"/>
</dbReference>
<evidence type="ECO:0000259" key="8">
    <source>
        <dbReference type="PROSITE" id="PS50093"/>
    </source>
</evidence>
<dbReference type="InterPro" id="IPR011041">
    <property type="entry name" value="Quinoprot_gluc/sorb_DH_b-prop"/>
</dbReference>
<dbReference type="SUPFAM" id="SSF52317">
    <property type="entry name" value="Class I glutamine amidotransferase-like"/>
    <property type="match status" value="1"/>
</dbReference>
<dbReference type="SUPFAM" id="SSF50952">
    <property type="entry name" value="Soluble quinoprotein glucose dehydrogenase"/>
    <property type="match status" value="1"/>
</dbReference>
<keyword evidence="11" id="KW-1185">Reference proteome</keyword>
<dbReference type="InterPro" id="IPR035986">
    <property type="entry name" value="PKD_dom_sf"/>
</dbReference>
<dbReference type="PRINTS" id="PR00606">
    <property type="entry name" value="CYTCHROMECID"/>
</dbReference>
<dbReference type="PANTHER" id="PTHR40469:SF2">
    <property type="entry name" value="GALACTOSE-BINDING DOMAIN-LIKE SUPERFAMILY PROTEIN"/>
    <property type="match status" value="1"/>
</dbReference>
<dbReference type="EMBL" id="JABTCF010000001">
    <property type="protein sequence ID" value="MBD0776678.1"/>
    <property type="molecule type" value="Genomic_DNA"/>
</dbReference>
<keyword evidence="2 6" id="KW-0349">Heme</keyword>
<dbReference type="PROSITE" id="PS51007">
    <property type="entry name" value="CYTC"/>
    <property type="match status" value="1"/>
</dbReference>
<dbReference type="PROSITE" id="PS51257">
    <property type="entry name" value="PROKAR_LIPOPROTEIN"/>
    <property type="match status" value="1"/>
</dbReference>
<dbReference type="Pfam" id="PF07995">
    <property type="entry name" value="GSDH"/>
    <property type="match status" value="1"/>
</dbReference>
<dbReference type="InterPro" id="IPR022409">
    <property type="entry name" value="PKD/Chitinase_dom"/>
</dbReference>
<dbReference type="Gene3D" id="1.10.760.10">
    <property type="entry name" value="Cytochrome c-like domain"/>
    <property type="match status" value="1"/>
</dbReference>
<evidence type="ECO:0000256" key="3">
    <source>
        <dbReference type="ARBA" id="ARBA00022723"/>
    </source>
</evidence>
<comment type="caution">
    <text evidence="10">The sequence shown here is derived from an EMBL/GenBank/DDBJ whole genome shotgun (WGS) entry which is preliminary data.</text>
</comment>
<sequence length="1007" mass="111413">MKRILFLMMIAGVFMLAGCNTKREGKPKVLVFSKTMGYKHASILKGTEAIQQLGQKNGFVVDTTKNAVLFTDENLKQYSAIVFLSTTGNILDHYQEAAFERYIQSGGGFVGIHAATDTEYDWGWYNKLVGGQFLSHPSGTPNSNFIIKDNSFMATKHFKDSIWNRNDELYNFKNLNPKVHVLVTVDETTYEGGVNGGDHPMSWYHEYDGGRAFYTAAGHTEASYSEEKFLKHILGGIQYAIGNNRKLDYSKARTQIPPEMDRFTKVTLTGGEFFEPTEMAVLPNNDVLVAQRRGEVLLYDEDVNELRQVAKLDVYYKALYTPGVNVENGLLGLQKDPDFSENHWVYLYYSPTGDKWVNRLSRFKFKEGVFNMESEQIILEINTQREVCCHTGGSIAFGPDKLLYLSLGDNSTPFNEKGAAYVSKGYAPLNDIPGKEQYDARRSSGNTNDLRGKILRIKVNEDGTYDIPEGNLFPVGTKNARPEIYTMGHRNPYRIAVDPKKGYLYWGDVGPDAREDDFENRGPKGYDEMNQAREAGNFGWPLFVGDNKPYKDYDYSSGISGDTFDPLKPINDSRNNTGLRELPPAIGAYVYYPYDHSGEFPQVGTGGRNAMAGPTYYSDLYPKGGGLPSYYDGKVLVYDWMRGWMKAVTLFEDGTFNKMEPFASEIALNNLIDMEMSPDGRVYLLEYGTGWFQQNENSGLGYIQYNGGNRPPVIKGISLDKTSGKLPLTISATVDVKDLENDPLNYLWNLGNGETLETRNPELTYTYSKAGGYLVSVEVKDDKNAMAVSEKVSIVAGNTRPEVAIEIGGGNPSFYDEGTPVQYKVSVTDADGGTINPSNIYVSVDYLSGMDKVNISQGHQQVSAAAMGKALTQSMDCKSCHKEIGASIGPAYQSVAEKYKNDPEAMTYLQKKIAAGGSGVWGEVVMPAHTAITDDETRQIILYIQSLVKVNSEKESLPPSGSILPTPSVGDNVMVITASYTDKGEGSGIPLTGTGSVVLTNARNVDK</sequence>
<proteinExistence type="predicted"/>
<dbReference type="SMART" id="SM00089">
    <property type="entry name" value="PKD"/>
    <property type="match status" value="1"/>
</dbReference>
<feature type="domain" description="Cytochrome c" evidence="9">
    <location>
        <begin position="863"/>
        <end position="948"/>
    </location>
</feature>
<dbReference type="Pfam" id="PF00034">
    <property type="entry name" value="Cytochrom_C"/>
    <property type="match status" value="1"/>
</dbReference>
<dbReference type="CDD" id="cd00146">
    <property type="entry name" value="PKD"/>
    <property type="match status" value="1"/>
</dbReference>
<dbReference type="InterPro" id="IPR029062">
    <property type="entry name" value="Class_I_gatase-like"/>
</dbReference>
<dbReference type="InterPro" id="IPR036909">
    <property type="entry name" value="Cyt_c-like_dom_sf"/>
</dbReference>
<keyword evidence="3 6" id="KW-0479">Metal-binding</keyword>
<feature type="domain" description="PKD" evidence="8">
    <location>
        <begin position="742"/>
        <end position="794"/>
    </location>
</feature>
<protein>
    <submittedName>
        <fullName evidence="10">ThuA domain-containing protein</fullName>
    </submittedName>
</protein>
<evidence type="ECO:0000313" key="11">
    <source>
        <dbReference type="Proteomes" id="UP001166021"/>
    </source>
</evidence>
<dbReference type="InterPro" id="IPR029010">
    <property type="entry name" value="ThuA-like"/>
</dbReference>
<gene>
    <name evidence="10" type="ORF">HPE56_02635</name>
</gene>
<dbReference type="SUPFAM" id="SSF49299">
    <property type="entry name" value="PKD domain"/>
    <property type="match status" value="1"/>
</dbReference>
<evidence type="ECO:0000256" key="5">
    <source>
        <dbReference type="ARBA" id="ARBA00023004"/>
    </source>
</evidence>
<keyword evidence="4" id="KW-0249">Electron transport</keyword>
<dbReference type="Proteomes" id="UP001166021">
    <property type="component" value="Unassembled WGS sequence"/>
</dbReference>
<name>A0ABR7UWF6_9FLAO</name>
<evidence type="ECO:0000256" key="7">
    <source>
        <dbReference type="SAM" id="SignalP"/>
    </source>
</evidence>
<dbReference type="InterPro" id="IPR012938">
    <property type="entry name" value="Glc/Sorbosone_DH"/>
</dbReference>
<feature type="signal peptide" evidence="7">
    <location>
        <begin position="1"/>
        <end position="17"/>
    </location>
</feature>
<dbReference type="PROSITE" id="PS50093">
    <property type="entry name" value="PKD"/>
    <property type="match status" value="1"/>
</dbReference>
<feature type="chain" id="PRO_5045321344" evidence="7">
    <location>
        <begin position="18"/>
        <end position="1007"/>
    </location>
</feature>
<organism evidence="10 11">
    <name type="scientific">Maribacter aquimaris</name>
    <dbReference type="NCBI Taxonomy" id="2737171"/>
    <lineage>
        <taxon>Bacteria</taxon>
        <taxon>Pseudomonadati</taxon>
        <taxon>Bacteroidota</taxon>
        <taxon>Flavobacteriia</taxon>
        <taxon>Flavobacteriales</taxon>
        <taxon>Flavobacteriaceae</taxon>
        <taxon>Maribacter</taxon>
    </lineage>
</organism>
<dbReference type="InterPro" id="IPR000601">
    <property type="entry name" value="PKD_dom"/>
</dbReference>
<dbReference type="InterPro" id="IPR002324">
    <property type="entry name" value="Cyt_c_ID"/>
</dbReference>
<evidence type="ECO:0000256" key="2">
    <source>
        <dbReference type="ARBA" id="ARBA00022617"/>
    </source>
</evidence>
<keyword evidence="1" id="KW-0813">Transport</keyword>
<dbReference type="Gene3D" id="2.60.40.10">
    <property type="entry name" value="Immunoglobulins"/>
    <property type="match status" value="1"/>
</dbReference>
<evidence type="ECO:0000256" key="1">
    <source>
        <dbReference type="ARBA" id="ARBA00022448"/>
    </source>
</evidence>
<dbReference type="PANTHER" id="PTHR40469">
    <property type="entry name" value="SECRETED GLYCOSYL HYDROLASE"/>
    <property type="match status" value="1"/>
</dbReference>
<reference evidence="10" key="1">
    <citation type="submission" date="2020-05" db="EMBL/GenBank/DDBJ databases">
        <title>The draft genome sequence of Maribacter sp. ANRC-HE7.</title>
        <authorList>
            <person name="Mu L."/>
        </authorList>
    </citation>
    <scope>NUCLEOTIDE SEQUENCE</scope>
    <source>
        <strain evidence="10">ANRC-HE7</strain>
    </source>
</reference>